<organism evidence="8 9">
    <name type="scientific">Cutaneotrichosporon oleaginosum</name>
    <dbReference type="NCBI Taxonomy" id="879819"/>
    <lineage>
        <taxon>Eukaryota</taxon>
        <taxon>Fungi</taxon>
        <taxon>Dikarya</taxon>
        <taxon>Basidiomycota</taxon>
        <taxon>Agaricomycotina</taxon>
        <taxon>Tremellomycetes</taxon>
        <taxon>Trichosporonales</taxon>
        <taxon>Trichosporonaceae</taxon>
        <taxon>Cutaneotrichosporon</taxon>
    </lineage>
</organism>
<evidence type="ECO:0000313" key="8">
    <source>
        <dbReference type="EMBL" id="KLT45780.1"/>
    </source>
</evidence>
<dbReference type="GO" id="GO:0031965">
    <property type="term" value="C:nuclear membrane"/>
    <property type="evidence" value="ECO:0007669"/>
    <property type="project" value="UniProtKB-SubCell"/>
</dbReference>
<sequence length="761" mass="83420">MTAAQPSPYVAFEDILKRYHAAAGPSQLDGPLDAEAVLDDESGLLVQLQRSLENYMRANGASAAGPGTLGADEFQWLLLEHRTWGLIRAVYNNRLSPPPSTSAASVLAEDPYITPMDLTQHIIDDDADLSLWAMLIDHLQTRPLFSAPPPLEARHGYLPTTVRKTKTAKLTGSSNGSLDPDFSLRGSGTVAGEDATYQTPLLETLFDLVRHGELDHAVRVCEEGGEPWRAASIMGGRRWDMGGLTIERPELSPMTGNRARALWKQSCRAIAKNATLSSAERALYAALVSDLPSLLPACAGWEDQLWAHVAARLEGRIDERRKELGGFWESEDPTIDDERAAHGGLAEVFASIGSQSGPIAEASRNPLYVTQKQVLLGQSAEHLDAFADRLPSLPQSVPDALIGPLLRFFAHFVLVLRTLGQEVPESAANAILEAYLRVLERDDLSALVAPYAACLREGNGEESYARFLRSMPSSASLDEKRTALLRARDYGLDVATIATYTVRMVLHAAFEAAPSLAPGQPDITDMRVSISADDEALIRALEWLTIIPETLPEALARANEVARYFLATGQAHAAGALLHSLPDEVGVGEPNDEMEFADYARLFAVFDAHDAAHEVAAQKPKETASKIEQHAWAKRLLASIQHVADLTRDLLTSHWLAFTVMDTGKRGSARRRELRRIRQIFVADLVMRLHVLLMEHHRRFPQLLQDALDLTVLVADQEHAVYEEFIGRDADASRLIAYLEHVREASMSALAAGSSNPFRAP</sequence>
<dbReference type="Pfam" id="PF04121">
    <property type="entry name" value="Nup84_Nup100"/>
    <property type="match status" value="1"/>
</dbReference>
<dbReference type="InterPro" id="IPR007252">
    <property type="entry name" value="Nup84/Nup107"/>
</dbReference>
<evidence type="ECO:0000256" key="7">
    <source>
        <dbReference type="RuleBase" id="RU365072"/>
    </source>
</evidence>
<keyword evidence="3" id="KW-0653">Protein transport</keyword>
<dbReference type="GO" id="GO:0000973">
    <property type="term" value="P:post-transcriptional tethering of RNA polymerase II gene DNA at nuclear periphery"/>
    <property type="evidence" value="ECO:0007669"/>
    <property type="project" value="TreeGrafter"/>
</dbReference>
<evidence type="ECO:0000313" key="9">
    <source>
        <dbReference type="Proteomes" id="UP000053611"/>
    </source>
</evidence>
<dbReference type="AlphaFoldDB" id="A0A0J0XXI3"/>
<keyword evidence="9" id="KW-1185">Reference proteome</keyword>
<dbReference type="OrthoDB" id="3098at2759"/>
<evidence type="ECO:0000256" key="1">
    <source>
        <dbReference type="ARBA" id="ARBA00022448"/>
    </source>
</evidence>
<dbReference type="RefSeq" id="XP_018282271.1">
    <property type="nucleotide sequence ID" value="XM_018421978.1"/>
</dbReference>
<comment type="function">
    <text evidence="7">Functions as a component of the nuclear pore complex (NPC).</text>
</comment>
<proteinExistence type="inferred from homology"/>
<reference evidence="8 9" key="1">
    <citation type="submission" date="2015-03" db="EMBL/GenBank/DDBJ databases">
        <title>Genomics and transcriptomics of the oil-accumulating basidiomycete yeast T. oleaginosus allow insights into substrate utilization and the diverse evolutionary trajectories of mating systems in fungi.</title>
        <authorList>
            <consortium name="DOE Joint Genome Institute"/>
            <person name="Kourist R."/>
            <person name="Kracht O."/>
            <person name="Bracharz F."/>
            <person name="Lipzen A."/>
            <person name="Nolan M."/>
            <person name="Ohm R."/>
            <person name="Grigoriev I."/>
            <person name="Sun S."/>
            <person name="Heitman J."/>
            <person name="Bruck T."/>
            <person name="Nowrousian M."/>
        </authorList>
    </citation>
    <scope>NUCLEOTIDE SEQUENCE [LARGE SCALE GENOMIC DNA]</scope>
    <source>
        <strain evidence="8 9">IBC0246</strain>
    </source>
</reference>
<dbReference type="Proteomes" id="UP000053611">
    <property type="component" value="Unassembled WGS sequence"/>
</dbReference>
<dbReference type="PANTHER" id="PTHR13003">
    <property type="entry name" value="NUP107-RELATED"/>
    <property type="match status" value="1"/>
</dbReference>
<accession>A0A0J0XXI3</accession>
<keyword evidence="2" id="KW-0509">mRNA transport</keyword>
<evidence type="ECO:0000256" key="5">
    <source>
        <dbReference type="ARBA" id="ARBA00023132"/>
    </source>
</evidence>
<dbReference type="EMBL" id="KQ087180">
    <property type="protein sequence ID" value="KLT45780.1"/>
    <property type="molecule type" value="Genomic_DNA"/>
</dbReference>
<gene>
    <name evidence="8" type="ORF">CC85DRAFT_282412</name>
</gene>
<dbReference type="GO" id="GO:0017056">
    <property type="term" value="F:structural constituent of nuclear pore"/>
    <property type="evidence" value="ECO:0007669"/>
    <property type="project" value="UniProtKB-UniRule"/>
</dbReference>
<dbReference type="GO" id="GO:0031080">
    <property type="term" value="C:nuclear pore outer ring"/>
    <property type="evidence" value="ECO:0007669"/>
    <property type="project" value="TreeGrafter"/>
</dbReference>
<keyword evidence="4 7" id="KW-0811">Translocation</keyword>
<keyword evidence="7" id="KW-0472">Membrane</keyword>
<name>A0A0J0XXI3_9TREE</name>
<protein>
    <recommendedName>
        <fullName evidence="7">Nuclear pore complex protein</fullName>
    </recommendedName>
</protein>
<dbReference type="Gene3D" id="1.10.3450.20">
    <property type="match status" value="1"/>
</dbReference>
<comment type="subunit">
    <text evidence="7">Part of the nuclear pore complex (NPC).</text>
</comment>
<evidence type="ECO:0000256" key="2">
    <source>
        <dbReference type="ARBA" id="ARBA00022816"/>
    </source>
</evidence>
<comment type="subcellular location">
    <subcellularLocation>
        <location evidence="7">Nucleus</location>
        <location evidence="7">Nuclear pore complex</location>
    </subcellularLocation>
    <subcellularLocation>
        <location evidence="7">Nucleus membrane</location>
    </subcellularLocation>
</comment>
<evidence type="ECO:0000256" key="6">
    <source>
        <dbReference type="ARBA" id="ARBA00023242"/>
    </source>
</evidence>
<keyword evidence="5 7" id="KW-0906">Nuclear pore complex</keyword>
<dbReference type="PANTHER" id="PTHR13003:SF2">
    <property type="entry name" value="NUCLEAR PORE COMPLEX PROTEIN NUP107"/>
    <property type="match status" value="1"/>
</dbReference>
<dbReference type="GO" id="GO:0006606">
    <property type="term" value="P:protein import into nucleus"/>
    <property type="evidence" value="ECO:0007669"/>
    <property type="project" value="TreeGrafter"/>
</dbReference>
<dbReference type="STRING" id="879819.A0A0J0XXI3"/>
<keyword evidence="1 7" id="KW-0813">Transport</keyword>
<dbReference type="Gene3D" id="1.20.190.50">
    <property type="match status" value="1"/>
</dbReference>
<evidence type="ECO:0000256" key="3">
    <source>
        <dbReference type="ARBA" id="ARBA00022927"/>
    </source>
</evidence>
<dbReference type="GeneID" id="28982581"/>
<comment type="similarity">
    <text evidence="7">Belongs to the nucleoporin Nup84/Nup107 family.</text>
</comment>
<dbReference type="GO" id="GO:0006406">
    <property type="term" value="P:mRNA export from nucleus"/>
    <property type="evidence" value="ECO:0007669"/>
    <property type="project" value="TreeGrafter"/>
</dbReference>
<keyword evidence="6 7" id="KW-0539">Nucleus</keyword>
<evidence type="ECO:0000256" key="4">
    <source>
        <dbReference type="ARBA" id="ARBA00023010"/>
    </source>
</evidence>